<dbReference type="AlphaFoldDB" id="A0A1T4MLI7"/>
<dbReference type="Proteomes" id="UP000190888">
    <property type="component" value="Unassembled WGS sequence"/>
</dbReference>
<dbReference type="EMBL" id="FUWH01000003">
    <property type="protein sequence ID" value="SJZ67618.1"/>
    <property type="molecule type" value="Genomic_DNA"/>
</dbReference>
<accession>A0A1T4MLI7</accession>
<evidence type="ECO:0000313" key="2">
    <source>
        <dbReference type="EMBL" id="SJZ67618.1"/>
    </source>
</evidence>
<dbReference type="Pfam" id="PF13588">
    <property type="entry name" value="HSDR_N_2"/>
    <property type="match status" value="1"/>
</dbReference>
<reference evidence="2 3" key="1">
    <citation type="submission" date="2017-02" db="EMBL/GenBank/DDBJ databases">
        <authorList>
            <person name="Peterson S.W."/>
        </authorList>
    </citation>
    <scope>NUCLEOTIDE SEQUENCE [LARGE SCALE GENOMIC DNA]</scope>
    <source>
        <strain evidence="2 3">DSM 22335</strain>
    </source>
</reference>
<dbReference type="STRING" id="413434.SAMN04488132_103435"/>
<protein>
    <submittedName>
        <fullName evidence="2">Type I restriction enzyme R protein N terminus (HSDR_N)</fullName>
    </submittedName>
</protein>
<gene>
    <name evidence="2" type="ORF">SAMN04488132_103435</name>
</gene>
<evidence type="ECO:0000259" key="1">
    <source>
        <dbReference type="Pfam" id="PF13588"/>
    </source>
</evidence>
<sequence length="263" mass="30075">MLTPSKKIKLLNGLKTYKKQYLDRGLSDLDESGTRLMINHFLCEVLGYKPIEEIKTEYMIKGTYADYVIQLGGVRHFLVEVKALSLQLSTKHLRQTVDYGANEGIDWAILTNGKTLELHRIIFGKPIDSRVMFTVDLSDAASFKKAAELIQYLHRDAIQKKSLKALWNRCEALNKMTIAGMLYSKKITDELRKIIKARYNEKCTDEEISQALNSIMQDKIDLEKIKVFKSVKAERKPKTESKNIEVREEMVISDAAGEEPVIS</sequence>
<evidence type="ECO:0000313" key="3">
    <source>
        <dbReference type="Proteomes" id="UP000190888"/>
    </source>
</evidence>
<dbReference type="RefSeq" id="WP_078830900.1">
    <property type="nucleotide sequence ID" value="NZ_FUWH01000003.1"/>
</dbReference>
<organism evidence="2 3">
    <name type="scientific">Sediminibacterium ginsengisoli</name>
    <dbReference type="NCBI Taxonomy" id="413434"/>
    <lineage>
        <taxon>Bacteria</taxon>
        <taxon>Pseudomonadati</taxon>
        <taxon>Bacteroidota</taxon>
        <taxon>Chitinophagia</taxon>
        <taxon>Chitinophagales</taxon>
        <taxon>Chitinophagaceae</taxon>
        <taxon>Sediminibacterium</taxon>
    </lineage>
</organism>
<name>A0A1T4MLI7_9BACT</name>
<keyword evidence="3" id="KW-1185">Reference proteome</keyword>
<feature type="domain" description="Type I restriction enzyme R protein N-terminal" evidence="1">
    <location>
        <begin position="31"/>
        <end position="117"/>
    </location>
</feature>
<dbReference type="InterPro" id="IPR029464">
    <property type="entry name" value="HSDR_N"/>
</dbReference>
<proteinExistence type="predicted"/>
<dbReference type="OrthoDB" id="9148007at2"/>